<reference evidence="1" key="1">
    <citation type="submission" date="2023-04" db="EMBL/GenBank/DDBJ databases">
        <title>A chromosome-level genome assembly of the parasitoid wasp Eretmocerus hayati.</title>
        <authorList>
            <person name="Zhong Y."/>
            <person name="Liu S."/>
            <person name="Liu Y."/>
        </authorList>
    </citation>
    <scope>NUCLEOTIDE SEQUENCE</scope>
    <source>
        <strain evidence="1">ZJU_SS_LIU_2023</strain>
    </source>
</reference>
<protein>
    <submittedName>
        <fullName evidence="1">Uncharacterized protein</fullName>
    </submittedName>
</protein>
<sequence length="635" mass="74536">MSYFFGTTSVNSRLLGSTKQKREKQCIRLNTSSKPNRSSRSKHCSSHQNIQINSRKSMLQSDLALRRSTSDGVEHGYLMLEGTSNHDRFNKTAHSKKEYCITTAQIGSGKSQKDKKSHEELSYKIRKKYRKLEQNSRKKQAKIDKLHTLCFRQKDEIRQLHSQCKSISAILEQEKSSNLRASQTMRDENIQLNRDLHLLKNLVFHLNTQIEKYQDRLRSSNMPGVYQTNAAATPDAISNRAGFDSHEIERSWKRVNFHILGPLLHAYQESLSEKDQLIQSYEENIADITRGLKEVIAENEDLYEKLENSEMQVKKTIEEMKIFQNDALTIKEHNQLLQKHLATEKQKLRDIFAVYQEEIELATQNIDRLNEEHRKDRFELDKLSILNQTLTEAHEKLKIESGKTLPLSVHDLAIEEYKKLFDELENRHGNEKKKLAHQLESFQKRVPHLEKKVSTMTTERTQWVARLRILEKIVSQTQAKQDHLQRKLEAIRISRNSLKDQLKKTTLHCEELLKKQSEIMNERRKDIQTLEEKELENKNIKHLSDDIAHRMAILKDQLKIIQGEVKGQLASIETYITNQEIGMDQMKIEYRREVQRLKSLLHEKENLIQKLQREKNVTEDNLELVWKAAVENEGR</sequence>
<organism evidence="1 2">
    <name type="scientific">Eretmocerus hayati</name>
    <dbReference type="NCBI Taxonomy" id="131215"/>
    <lineage>
        <taxon>Eukaryota</taxon>
        <taxon>Metazoa</taxon>
        <taxon>Ecdysozoa</taxon>
        <taxon>Arthropoda</taxon>
        <taxon>Hexapoda</taxon>
        <taxon>Insecta</taxon>
        <taxon>Pterygota</taxon>
        <taxon>Neoptera</taxon>
        <taxon>Endopterygota</taxon>
        <taxon>Hymenoptera</taxon>
        <taxon>Apocrita</taxon>
        <taxon>Proctotrupomorpha</taxon>
        <taxon>Chalcidoidea</taxon>
        <taxon>Aphelinidae</taxon>
        <taxon>Aphelininae</taxon>
        <taxon>Eretmocerus</taxon>
    </lineage>
</organism>
<evidence type="ECO:0000313" key="2">
    <source>
        <dbReference type="Proteomes" id="UP001239111"/>
    </source>
</evidence>
<evidence type="ECO:0000313" key="1">
    <source>
        <dbReference type="EMBL" id="KAJ8676757.1"/>
    </source>
</evidence>
<comment type="caution">
    <text evidence="1">The sequence shown here is derived from an EMBL/GenBank/DDBJ whole genome shotgun (WGS) entry which is preliminary data.</text>
</comment>
<accession>A0ACC2P045</accession>
<proteinExistence type="predicted"/>
<keyword evidence="2" id="KW-1185">Reference proteome</keyword>
<gene>
    <name evidence="1" type="ORF">QAD02_012544</name>
</gene>
<dbReference type="EMBL" id="CM056742">
    <property type="protein sequence ID" value="KAJ8676757.1"/>
    <property type="molecule type" value="Genomic_DNA"/>
</dbReference>
<dbReference type="Proteomes" id="UP001239111">
    <property type="component" value="Chromosome 2"/>
</dbReference>
<name>A0ACC2P045_9HYME</name>